<name>K6VM21_9MICO</name>
<evidence type="ECO:0000313" key="2">
    <source>
        <dbReference type="EMBL" id="GAB77789.1"/>
    </source>
</evidence>
<proteinExistence type="predicted"/>
<gene>
    <name evidence="2" type="ORF">AUCHE_08_00280</name>
</gene>
<evidence type="ECO:0000259" key="1">
    <source>
        <dbReference type="PROSITE" id="PS51819"/>
    </source>
</evidence>
<dbReference type="CDD" id="cd07247">
    <property type="entry name" value="SgaA_N_like"/>
    <property type="match status" value="2"/>
</dbReference>
<comment type="caution">
    <text evidence="2">The sequence shown here is derived from an EMBL/GenBank/DDBJ whole genome shotgun (WGS) entry which is preliminary data.</text>
</comment>
<dbReference type="SUPFAM" id="SSF54593">
    <property type="entry name" value="Glyoxalase/Bleomycin resistance protein/Dihydroxybiphenyl dioxygenase"/>
    <property type="match status" value="2"/>
</dbReference>
<feature type="domain" description="VOC" evidence="1">
    <location>
        <begin position="144"/>
        <end position="261"/>
    </location>
</feature>
<dbReference type="InterPro" id="IPR052164">
    <property type="entry name" value="Anthracycline_SecMetBiosynth"/>
</dbReference>
<dbReference type="PANTHER" id="PTHR33993:SF10">
    <property type="entry name" value="CONSERVED PROTEIN"/>
    <property type="match status" value="1"/>
</dbReference>
<dbReference type="EMBL" id="BAGZ01000008">
    <property type="protein sequence ID" value="GAB77789.1"/>
    <property type="molecule type" value="Genomic_DNA"/>
</dbReference>
<dbReference type="Proteomes" id="UP000008495">
    <property type="component" value="Unassembled WGS sequence"/>
</dbReference>
<dbReference type="InterPro" id="IPR037523">
    <property type="entry name" value="VOC_core"/>
</dbReference>
<feature type="domain" description="VOC" evidence="1">
    <location>
        <begin position="9"/>
        <end position="130"/>
    </location>
</feature>
<dbReference type="STRING" id="100225.SAMN05421595_0296"/>
<dbReference type="PANTHER" id="PTHR33993">
    <property type="entry name" value="GLYOXALASE-RELATED"/>
    <property type="match status" value="1"/>
</dbReference>
<dbReference type="Gene3D" id="3.10.180.10">
    <property type="entry name" value="2,3-Dihydroxybiphenyl 1,2-Dioxygenase, domain 1"/>
    <property type="match status" value="2"/>
</dbReference>
<dbReference type="RefSeq" id="WP_006502541.1">
    <property type="nucleotide sequence ID" value="NZ_BAGZ01000008.1"/>
</dbReference>
<protein>
    <recommendedName>
        <fullName evidence="1">VOC domain-containing protein</fullName>
    </recommendedName>
</protein>
<evidence type="ECO:0000313" key="3">
    <source>
        <dbReference type="Proteomes" id="UP000008495"/>
    </source>
</evidence>
<sequence>MSTAQQPGRPIWLDLMTDDVDGAKAFYGELFGWSFTDQGEDFGHYQIINRGEDLVGGLMSTYMGMDGPTQEPTGPTAWTVYLRTVDLDATLSRTGASGAKIVFGPMTVADHGRQAMVIDPAGAFLGLWEPRRMEGFTLPLTPGTPVWFETLSTDLDKVIPFYRDALNWNISWMEVPPGENFRYVTNGAGEEACAGICDASELLPPEAASHWRVYFGCTDADDTVRRVVDLGGKVLSPPQDSPFGRFAQVTDPQGASFLINA</sequence>
<dbReference type="InterPro" id="IPR004360">
    <property type="entry name" value="Glyas_Fos-R_dOase_dom"/>
</dbReference>
<keyword evidence="3" id="KW-1185">Reference proteome</keyword>
<dbReference type="OrthoDB" id="9793039at2"/>
<dbReference type="AlphaFoldDB" id="K6VM21"/>
<dbReference type="Pfam" id="PF00903">
    <property type="entry name" value="Glyoxalase"/>
    <property type="match status" value="2"/>
</dbReference>
<dbReference type="InterPro" id="IPR029068">
    <property type="entry name" value="Glyas_Bleomycin-R_OHBP_Dase"/>
</dbReference>
<dbReference type="eggNOG" id="COG3324">
    <property type="taxonomic scope" value="Bacteria"/>
</dbReference>
<accession>K6VM21</accession>
<reference evidence="2 3" key="1">
    <citation type="submission" date="2012-08" db="EMBL/GenBank/DDBJ databases">
        <title>Whole genome shotgun sequence of Austwickia chelonae NBRC 105200.</title>
        <authorList>
            <person name="Yoshida I."/>
            <person name="Hosoyama A."/>
            <person name="Tsuchikane K."/>
            <person name="Katsumata H."/>
            <person name="Ando Y."/>
            <person name="Ohji S."/>
            <person name="Hamada M."/>
            <person name="Tamura T."/>
            <person name="Yamazoe A."/>
            <person name="Yamazaki S."/>
            <person name="Fujita N."/>
        </authorList>
    </citation>
    <scope>NUCLEOTIDE SEQUENCE [LARGE SCALE GENOMIC DNA]</scope>
    <source>
        <strain evidence="2 3">NBRC 105200</strain>
    </source>
</reference>
<organism evidence="2 3">
    <name type="scientific">Austwickia chelonae NBRC 105200</name>
    <dbReference type="NCBI Taxonomy" id="1184607"/>
    <lineage>
        <taxon>Bacteria</taxon>
        <taxon>Bacillati</taxon>
        <taxon>Actinomycetota</taxon>
        <taxon>Actinomycetes</taxon>
        <taxon>Micrococcales</taxon>
        <taxon>Dermatophilaceae</taxon>
        <taxon>Austwickia</taxon>
    </lineage>
</organism>
<dbReference type="PROSITE" id="PS51819">
    <property type="entry name" value="VOC"/>
    <property type="match status" value="2"/>
</dbReference>